<protein>
    <submittedName>
        <fullName evidence="1">NADH dehydrogenase subunit 3</fullName>
    </submittedName>
</protein>
<proteinExistence type="predicted"/>
<sequence length="82" mass="10237">MKVDSIQNMKFMFHLDYDFFNFWCSNLINNSFNFKLFNLIINFNNIYNYFNNWFNLWMKSSSFKLIMSYNLILKNLYFANMM</sequence>
<name>A0A7L7S0L1_9DIPT</name>
<evidence type="ECO:0000313" key="1">
    <source>
        <dbReference type="EMBL" id="QNV11601.1"/>
    </source>
</evidence>
<accession>A0A7L7S0L1</accession>
<geneLocation type="mitochondrion" evidence="1"/>
<keyword evidence="1" id="KW-0496">Mitochondrion</keyword>
<gene>
    <name evidence="1" type="primary">ND3</name>
</gene>
<dbReference type="EMBL" id="MT862380">
    <property type="protein sequence ID" value="QNV11601.1"/>
    <property type="molecule type" value="Genomic_DNA"/>
</dbReference>
<organism evidence="1">
    <name type="scientific">Neomikiella lychnidis</name>
    <dbReference type="NCBI Taxonomy" id="2719079"/>
    <lineage>
        <taxon>Eukaryota</taxon>
        <taxon>Metazoa</taxon>
        <taxon>Ecdysozoa</taxon>
        <taxon>Arthropoda</taxon>
        <taxon>Hexapoda</taxon>
        <taxon>Insecta</taxon>
        <taxon>Pterygota</taxon>
        <taxon>Neoptera</taxon>
        <taxon>Endopterygota</taxon>
        <taxon>Diptera</taxon>
        <taxon>Nematocera</taxon>
        <taxon>Sciaroidea</taxon>
        <taxon>Cecidomyiidae</taxon>
        <taxon>Neomikiella</taxon>
    </lineage>
</organism>
<reference evidence="1" key="1">
    <citation type="submission" date="2020-08" db="EMBL/GenBank/DDBJ databases">
        <title>DNAmark Project.</title>
        <authorList>
            <person name="Leerhoei F."/>
        </authorList>
    </citation>
    <scope>NUCLEOTIDE SEQUENCE</scope>
    <source>
        <strain evidence="1">DM257</strain>
    </source>
</reference>
<dbReference type="AlphaFoldDB" id="A0A7L7S0L1"/>